<keyword evidence="3" id="KW-1185">Reference proteome</keyword>
<organism evidence="2 3">
    <name type="scientific">Panicum virgatum</name>
    <name type="common">Blackwell switchgrass</name>
    <dbReference type="NCBI Taxonomy" id="38727"/>
    <lineage>
        <taxon>Eukaryota</taxon>
        <taxon>Viridiplantae</taxon>
        <taxon>Streptophyta</taxon>
        <taxon>Embryophyta</taxon>
        <taxon>Tracheophyta</taxon>
        <taxon>Spermatophyta</taxon>
        <taxon>Magnoliopsida</taxon>
        <taxon>Liliopsida</taxon>
        <taxon>Poales</taxon>
        <taxon>Poaceae</taxon>
        <taxon>PACMAD clade</taxon>
        <taxon>Panicoideae</taxon>
        <taxon>Panicodae</taxon>
        <taxon>Paniceae</taxon>
        <taxon>Panicinae</taxon>
        <taxon>Panicum</taxon>
        <taxon>Panicum sect. Hiantes</taxon>
    </lineage>
</organism>
<feature type="region of interest" description="Disordered" evidence="1">
    <location>
        <begin position="1"/>
        <end position="40"/>
    </location>
</feature>
<comment type="caution">
    <text evidence="2">The sequence shown here is derived from an EMBL/GenBank/DDBJ whole genome shotgun (WGS) entry which is preliminary data.</text>
</comment>
<name>A0A8T0WN18_PANVG</name>
<dbReference type="Proteomes" id="UP000823388">
    <property type="component" value="Chromosome 2K"/>
</dbReference>
<reference evidence="2 3" key="1">
    <citation type="submission" date="2020-05" db="EMBL/GenBank/DDBJ databases">
        <title>WGS assembly of Panicum virgatum.</title>
        <authorList>
            <person name="Lovell J.T."/>
            <person name="Jenkins J."/>
            <person name="Shu S."/>
            <person name="Juenger T.E."/>
            <person name="Schmutz J."/>
        </authorList>
    </citation>
    <scope>NUCLEOTIDE SEQUENCE [LARGE SCALE GENOMIC DNA]</scope>
    <source>
        <strain evidence="3">cv. AP13</strain>
    </source>
</reference>
<dbReference type="AlphaFoldDB" id="A0A8T0WN18"/>
<evidence type="ECO:0000256" key="1">
    <source>
        <dbReference type="SAM" id="MobiDB-lite"/>
    </source>
</evidence>
<gene>
    <name evidence="2" type="ORF">PVAP13_2KG559601</name>
</gene>
<accession>A0A8T0WN18</accession>
<dbReference type="EMBL" id="CM029039">
    <property type="protein sequence ID" value="KAG2647106.1"/>
    <property type="molecule type" value="Genomic_DNA"/>
</dbReference>
<protein>
    <submittedName>
        <fullName evidence="2">Uncharacterized protein</fullName>
    </submittedName>
</protein>
<proteinExistence type="predicted"/>
<evidence type="ECO:0000313" key="2">
    <source>
        <dbReference type="EMBL" id="KAG2647106.1"/>
    </source>
</evidence>
<sequence length="122" mass="13071">MRFKGADGLASPGSFPPHPPLSTSVSRSSEKRTRGTPPEIAARLPVLASRCASAPKGENFACSVGRLGARGRLRLVPAETPGNLSRHAGRLLALPAEFRIVLDGFRGILGEFLSDRAQRWQL</sequence>
<evidence type="ECO:0000313" key="3">
    <source>
        <dbReference type="Proteomes" id="UP000823388"/>
    </source>
</evidence>